<dbReference type="CDD" id="cd04647">
    <property type="entry name" value="LbH_MAT_like"/>
    <property type="match status" value="1"/>
</dbReference>
<evidence type="ECO:0000256" key="1">
    <source>
        <dbReference type="ARBA" id="ARBA00022679"/>
    </source>
</evidence>
<dbReference type="GO" id="GO:0016746">
    <property type="term" value="F:acyltransferase activity"/>
    <property type="evidence" value="ECO:0007669"/>
    <property type="project" value="UniProtKB-KW"/>
</dbReference>
<keyword evidence="5" id="KW-1185">Reference proteome</keyword>
<dbReference type="InterPro" id="IPR001451">
    <property type="entry name" value="Hexapep"/>
</dbReference>
<accession>A0ABW8YAK8</accession>
<protein>
    <submittedName>
        <fullName evidence="4">Acyltransferase</fullName>
        <ecNumber evidence="4">2.3.1.-</ecNumber>
    </submittedName>
</protein>
<evidence type="ECO:0000313" key="4">
    <source>
        <dbReference type="EMBL" id="MFL9836512.1"/>
    </source>
</evidence>
<evidence type="ECO:0000313" key="5">
    <source>
        <dbReference type="Proteomes" id="UP001629059"/>
    </source>
</evidence>
<dbReference type="EMBL" id="JBELQB010000002">
    <property type="protein sequence ID" value="MFL9836512.1"/>
    <property type="molecule type" value="Genomic_DNA"/>
</dbReference>
<keyword evidence="2" id="KW-0677">Repeat</keyword>
<gene>
    <name evidence="4" type="ORF">ABS768_03325</name>
</gene>
<evidence type="ECO:0000256" key="2">
    <source>
        <dbReference type="ARBA" id="ARBA00022737"/>
    </source>
</evidence>
<dbReference type="InterPro" id="IPR018357">
    <property type="entry name" value="Hexapep_transf_CS"/>
</dbReference>
<sequence length="199" mass="22331">MSRKKIKKIISKFSFIPLIKKSLLRGYFDLGFETYIVNSFFQKILRFNTNFLLHFTSRAIISKKIIIEEHSESITVYRSFATSGSCYYQAMNGIEIGKGTIWAYGCKILSANHSLEKGKLEEHDIHNIPIKIGQYVWLGAGVIVLSKVKIGNYAVIGAGSVVTKDIPDYAIAVGNPAKIVGYRCERCLLRNDSSHSCLN</sequence>
<keyword evidence="1 4" id="KW-0808">Transferase</keyword>
<dbReference type="Pfam" id="PF00132">
    <property type="entry name" value="Hexapep"/>
    <property type="match status" value="1"/>
</dbReference>
<dbReference type="EC" id="2.3.1.-" evidence="4"/>
<dbReference type="Gene3D" id="2.160.10.10">
    <property type="entry name" value="Hexapeptide repeat proteins"/>
    <property type="match status" value="1"/>
</dbReference>
<dbReference type="PANTHER" id="PTHR23416">
    <property type="entry name" value="SIALIC ACID SYNTHASE-RELATED"/>
    <property type="match status" value="1"/>
</dbReference>
<comment type="caution">
    <text evidence="4">The sequence shown here is derived from an EMBL/GenBank/DDBJ whole genome shotgun (WGS) entry which is preliminary data.</text>
</comment>
<dbReference type="InterPro" id="IPR011004">
    <property type="entry name" value="Trimer_LpxA-like_sf"/>
</dbReference>
<reference evidence="4 5" key="1">
    <citation type="submission" date="2024-06" db="EMBL/GenBank/DDBJ databases">
        <authorList>
            <person name="Kaempfer P."/>
            <person name="Viver T."/>
        </authorList>
    </citation>
    <scope>NUCLEOTIDE SEQUENCE [LARGE SCALE GENOMIC DNA]</scope>
    <source>
        <strain evidence="4 5">ST-75</strain>
    </source>
</reference>
<name>A0ABW8YAK8_9FLAO</name>
<dbReference type="SUPFAM" id="SSF51161">
    <property type="entry name" value="Trimeric LpxA-like enzymes"/>
    <property type="match status" value="1"/>
</dbReference>
<dbReference type="PROSITE" id="PS00101">
    <property type="entry name" value="HEXAPEP_TRANSFERASES"/>
    <property type="match status" value="1"/>
</dbReference>
<evidence type="ECO:0000256" key="3">
    <source>
        <dbReference type="ARBA" id="ARBA00023315"/>
    </source>
</evidence>
<dbReference type="InterPro" id="IPR051159">
    <property type="entry name" value="Hexapeptide_acetyltransf"/>
</dbReference>
<proteinExistence type="predicted"/>
<dbReference type="RefSeq" id="WP_330441898.1">
    <property type="nucleotide sequence ID" value="NZ_JBELQB010000002.1"/>
</dbReference>
<dbReference type="Proteomes" id="UP001629059">
    <property type="component" value="Unassembled WGS sequence"/>
</dbReference>
<keyword evidence="3 4" id="KW-0012">Acyltransferase</keyword>
<organism evidence="4 5">
    <name type="scientific">Flavobacterium rhizophilum</name>
    <dbReference type="NCBI Taxonomy" id="3163296"/>
    <lineage>
        <taxon>Bacteria</taxon>
        <taxon>Pseudomonadati</taxon>
        <taxon>Bacteroidota</taxon>
        <taxon>Flavobacteriia</taxon>
        <taxon>Flavobacteriales</taxon>
        <taxon>Flavobacteriaceae</taxon>
        <taxon>Flavobacterium</taxon>
    </lineage>
</organism>